<feature type="non-terminal residue" evidence="1">
    <location>
        <position position="28"/>
    </location>
</feature>
<sequence length="28" mass="3165">MNPMLVIELFDVWGIDFMGPFVSAHGLK</sequence>
<reference evidence="1" key="1">
    <citation type="submission" date="2023-08" db="EMBL/GenBank/DDBJ databases">
        <title>A de novo genome assembly of Solanum verrucosum Schlechtendal, a Mexican diploid species geographically isolated from the other diploid A-genome species in potato relatives.</title>
        <authorList>
            <person name="Hosaka K."/>
        </authorList>
    </citation>
    <scope>NUCLEOTIDE SEQUENCE</scope>
    <source>
        <tissue evidence="1">Young leaves</tissue>
    </source>
</reference>
<protein>
    <submittedName>
        <fullName evidence="1">Uncharacterized protein</fullName>
    </submittedName>
</protein>
<evidence type="ECO:0000313" key="2">
    <source>
        <dbReference type="Proteomes" id="UP001234989"/>
    </source>
</evidence>
<proteinExistence type="predicted"/>
<gene>
    <name evidence="1" type="ORF">MTR67_026301</name>
</gene>
<accession>A0AAF0TUB8</accession>
<dbReference type="AlphaFoldDB" id="A0AAF0TUB8"/>
<dbReference type="Proteomes" id="UP001234989">
    <property type="component" value="Chromosome 6"/>
</dbReference>
<evidence type="ECO:0000313" key="1">
    <source>
        <dbReference type="EMBL" id="WMV32916.1"/>
    </source>
</evidence>
<keyword evidence="2" id="KW-1185">Reference proteome</keyword>
<organism evidence="1 2">
    <name type="scientific">Solanum verrucosum</name>
    <dbReference type="NCBI Taxonomy" id="315347"/>
    <lineage>
        <taxon>Eukaryota</taxon>
        <taxon>Viridiplantae</taxon>
        <taxon>Streptophyta</taxon>
        <taxon>Embryophyta</taxon>
        <taxon>Tracheophyta</taxon>
        <taxon>Spermatophyta</taxon>
        <taxon>Magnoliopsida</taxon>
        <taxon>eudicotyledons</taxon>
        <taxon>Gunneridae</taxon>
        <taxon>Pentapetalae</taxon>
        <taxon>asterids</taxon>
        <taxon>lamiids</taxon>
        <taxon>Solanales</taxon>
        <taxon>Solanaceae</taxon>
        <taxon>Solanoideae</taxon>
        <taxon>Solaneae</taxon>
        <taxon>Solanum</taxon>
    </lineage>
</organism>
<name>A0AAF0TUB8_SOLVR</name>
<dbReference type="EMBL" id="CP133617">
    <property type="protein sequence ID" value="WMV32916.1"/>
    <property type="molecule type" value="Genomic_DNA"/>
</dbReference>